<proteinExistence type="predicted"/>
<dbReference type="GO" id="GO:0000155">
    <property type="term" value="F:phosphorelay sensor kinase activity"/>
    <property type="evidence" value="ECO:0007669"/>
    <property type="project" value="InterPro"/>
</dbReference>
<dbReference type="Pfam" id="PF02518">
    <property type="entry name" value="HATPase_c"/>
    <property type="match status" value="1"/>
</dbReference>
<gene>
    <name evidence="12" type="ORF">SAMN05720606_104206</name>
</gene>
<dbReference type="GO" id="GO:0016020">
    <property type="term" value="C:membrane"/>
    <property type="evidence" value="ECO:0007669"/>
    <property type="project" value="InterPro"/>
</dbReference>
<feature type="transmembrane region" description="Helical" evidence="10">
    <location>
        <begin position="139"/>
        <end position="158"/>
    </location>
</feature>
<evidence type="ECO:0000256" key="8">
    <source>
        <dbReference type="ARBA" id="ARBA00023012"/>
    </source>
</evidence>
<dbReference type="Pfam" id="PF07730">
    <property type="entry name" value="HisKA_3"/>
    <property type="match status" value="1"/>
</dbReference>
<dbReference type="Proteomes" id="UP000198538">
    <property type="component" value="Unassembled WGS sequence"/>
</dbReference>
<dbReference type="Gene3D" id="3.30.565.10">
    <property type="entry name" value="Histidine kinase-like ATPase, C-terminal domain"/>
    <property type="match status" value="1"/>
</dbReference>
<dbReference type="CDD" id="cd16917">
    <property type="entry name" value="HATPase_UhpB-NarQ-NarX-like"/>
    <property type="match status" value="1"/>
</dbReference>
<organism evidence="12 13">
    <name type="scientific">Paenibacillus polysaccharolyticus</name>
    <dbReference type="NCBI Taxonomy" id="582692"/>
    <lineage>
        <taxon>Bacteria</taxon>
        <taxon>Bacillati</taxon>
        <taxon>Bacillota</taxon>
        <taxon>Bacilli</taxon>
        <taxon>Bacillales</taxon>
        <taxon>Paenibacillaceae</taxon>
        <taxon>Paenibacillus</taxon>
    </lineage>
</organism>
<keyword evidence="7" id="KW-0067">ATP-binding</keyword>
<dbReference type="InterPro" id="IPR003594">
    <property type="entry name" value="HATPase_dom"/>
</dbReference>
<dbReference type="InterPro" id="IPR011712">
    <property type="entry name" value="Sig_transdc_His_kin_sub3_dim/P"/>
</dbReference>
<dbReference type="SUPFAM" id="SSF55874">
    <property type="entry name" value="ATPase domain of HSP90 chaperone/DNA topoisomerase II/histidine kinase"/>
    <property type="match status" value="1"/>
</dbReference>
<dbReference type="Gene3D" id="1.20.5.1930">
    <property type="match status" value="1"/>
</dbReference>
<dbReference type="InterPro" id="IPR036890">
    <property type="entry name" value="HATPase_C_sf"/>
</dbReference>
<dbReference type="RefSeq" id="WP_090917728.1">
    <property type="nucleotide sequence ID" value="NZ_FMVM01000004.1"/>
</dbReference>
<keyword evidence="9" id="KW-0175">Coiled coil</keyword>
<dbReference type="SMART" id="SM00387">
    <property type="entry name" value="HATPase_c"/>
    <property type="match status" value="1"/>
</dbReference>
<dbReference type="PANTHER" id="PTHR24421">
    <property type="entry name" value="NITRATE/NITRITE SENSOR PROTEIN NARX-RELATED"/>
    <property type="match status" value="1"/>
</dbReference>
<dbReference type="InterPro" id="IPR050482">
    <property type="entry name" value="Sensor_HK_TwoCompSys"/>
</dbReference>
<evidence type="ECO:0000259" key="11">
    <source>
        <dbReference type="SMART" id="SM00387"/>
    </source>
</evidence>
<accession>A0A1G5FGN5</accession>
<keyword evidence="10" id="KW-1133">Transmembrane helix</keyword>
<feature type="transmembrane region" description="Helical" evidence="10">
    <location>
        <begin position="39"/>
        <end position="59"/>
    </location>
</feature>
<evidence type="ECO:0000256" key="6">
    <source>
        <dbReference type="ARBA" id="ARBA00022777"/>
    </source>
</evidence>
<keyword evidence="10" id="KW-0812">Transmembrane</keyword>
<protein>
    <recommendedName>
        <fullName evidence="2">histidine kinase</fullName>
        <ecNumber evidence="2">2.7.13.3</ecNumber>
    </recommendedName>
</protein>
<keyword evidence="10" id="KW-0472">Membrane</keyword>
<evidence type="ECO:0000256" key="1">
    <source>
        <dbReference type="ARBA" id="ARBA00000085"/>
    </source>
</evidence>
<keyword evidence="8" id="KW-0902">Two-component regulatory system</keyword>
<evidence type="ECO:0000256" key="2">
    <source>
        <dbReference type="ARBA" id="ARBA00012438"/>
    </source>
</evidence>
<keyword evidence="6 12" id="KW-0418">Kinase</keyword>
<keyword evidence="5" id="KW-0547">Nucleotide-binding</keyword>
<dbReference type="AlphaFoldDB" id="A0A1G5FGN5"/>
<dbReference type="EC" id="2.7.13.3" evidence="2"/>
<evidence type="ECO:0000256" key="7">
    <source>
        <dbReference type="ARBA" id="ARBA00022840"/>
    </source>
</evidence>
<comment type="catalytic activity">
    <reaction evidence="1">
        <text>ATP + protein L-histidine = ADP + protein N-phospho-L-histidine.</text>
        <dbReference type="EC" id="2.7.13.3"/>
    </reaction>
</comment>
<evidence type="ECO:0000313" key="13">
    <source>
        <dbReference type="Proteomes" id="UP000198538"/>
    </source>
</evidence>
<dbReference type="EMBL" id="FMVM01000004">
    <property type="protein sequence ID" value="SCY38363.1"/>
    <property type="molecule type" value="Genomic_DNA"/>
</dbReference>
<dbReference type="STRING" id="582692.SAMN05720606_104206"/>
<feature type="transmembrane region" description="Helical" evidence="10">
    <location>
        <begin position="71"/>
        <end position="88"/>
    </location>
</feature>
<keyword evidence="3" id="KW-0597">Phosphoprotein</keyword>
<name>A0A1G5FGN5_9BACL</name>
<sequence>MQNQMVTLNNIRKFIADHTGDMILSLLLLYNLVSPMEPFTWLGLCAGLVIRLPYFVLVWTPNWLKKDRIRTIMIGLTWAATLLYAALFHAEYRIFELTFYLIGYAALNLPVFRSWWLGLIILVGNGLLLYAAGVELHLIWLYTMAYIVTYIFCWGARIKRESRRESERHYAELQAVHDELSQAHDELQHTHEELERATVRLMHYAVIEERGRISMDLHDSIGNRLTSAIVQLQAIPYMMKVDATEADKAIGTVLDVVRQSLQEVRTVAHQMGSSEAGLGLVALNSLVSEVQKLTGCSIELRYAGQKEAWSQETSELLYRILQEALSNIIRHAQATQVSVHIKEQEEDLFMQVEDNGVFIQQQPLVPGFGLSSMKARCERVGGSMTIEAIHPHGMKLTVCIPHGGIKSTSGGGEL</sequence>
<keyword evidence="13" id="KW-1185">Reference proteome</keyword>
<dbReference type="PANTHER" id="PTHR24421:SF10">
    <property type="entry name" value="NITRATE_NITRITE SENSOR PROTEIN NARQ"/>
    <property type="match status" value="1"/>
</dbReference>
<feature type="coiled-coil region" evidence="9">
    <location>
        <begin position="163"/>
        <end position="200"/>
    </location>
</feature>
<evidence type="ECO:0000256" key="9">
    <source>
        <dbReference type="SAM" id="Coils"/>
    </source>
</evidence>
<feature type="domain" description="Histidine kinase/HSP90-like ATPase" evidence="11">
    <location>
        <begin position="312"/>
        <end position="404"/>
    </location>
</feature>
<reference evidence="13" key="1">
    <citation type="submission" date="2016-10" db="EMBL/GenBank/DDBJ databases">
        <authorList>
            <person name="Varghese N."/>
            <person name="Submissions S."/>
        </authorList>
    </citation>
    <scope>NUCLEOTIDE SEQUENCE [LARGE SCALE GENOMIC DNA]</scope>
    <source>
        <strain evidence="13">BL9</strain>
    </source>
</reference>
<evidence type="ECO:0000313" key="12">
    <source>
        <dbReference type="EMBL" id="SCY38363.1"/>
    </source>
</evidence>
<evidence type="ECO:0000256" key="10">
    <source>
        <dbReference type="SAM" id="Phobius"/>
    </source>
</evidence>
<evidence type="ECO:0000256" key="4">
    <source>
        <dbReference type="ARBA" id="ARBA00022679"/>
    </source>
</evidence>
<feature type="transmembrane region" description="Helical" evidence="10">
    <location>
        <begin position="116"/>
        <end position="133"/>
    </location>
</feature>
<evidence type="ECO:0000256" key="5">
    <source>
        <dbReference type="ARBA" id="ARBA00022741"/>
    </source>
</evidence>
<keyword evidence="4" id="KW-0808">Transferase</keyword>
<dbReference type="GO" id="GO:0005524">
    <property type="term" value="F:ATP binding"/>
    <property type="evidence" value="ECO:0007669"/>
    <property type="project" value="UniProtKB-KW"/>
</dbReference>
<evidence type="ECO:0000256" key="3">
    <source>
        <dbReference type="ARBA" id="ARBA00022553"/>
    </source>
</evidence>
<dbReference type="GO" id="GO:0046983">
    <property type="term" value="F:protein dimerization activity"/>
    <property type="evidence" value="ECO:0007669"/>
    <property type="project" value="InterPro"/>
</dbReference>